<dbReference type="Gene3D" id="3.50.50.60">
    <property type="entry name" value="FAD/NAD(P)-binding domain"/>
    <property type="match status" value="1"/>
</dbReference>
<comment type="cofactor">
    <cofactor evidence="1">
        <name>FAD</name>
        <dbReference type="ChEBI" id="CHEBI:57692"/>
    </cofactor>
</comment>
<accession>A0AAD1MSD3</accession>
<dbReference type="InterPro" id="IPR006076">
    <property type="entry name" value="FAD-dep_OxRdtase"/>
</dbReference>
<dbReference type="PRINTS" id="PR00411">
    <property type="entry name" value="PNDRDTASEI"/>
</dbReference>
<protein>
    <submittedName>
        <fullName evidence="6">Sarcosine oxidase</fullName>
    </submittedName>
</protein>
<dbReference type="InterPro" id="IPR036188">
    <property type="entry name" value="FAD/NAD-bd_sf"/>
</dbReference>
<dbReference type="Pfam" id="PF01266">
    <property type="entry name" value="DAO"/>
    <property type="match status" value="1"/>
</dbReference>
<dbReference type="PANTHER" id="PTHR10961:SF46">
    <property type="entry name" value="PEROXISOMAL SARCOSINE OXIDASE"/>
    <property type="match status" value="1"/>
</dbReference>
<dbReference type="GO" id="GO:0008115">
    <property type="term" value="F:sarcosine oxidase activity"/>
    <property type="evidence" value="ECO:0007669"/>
    <property type="project" value="TreeGrafter"/>
</dbReference>
<dbReference type="EMBL" id="AP022586">
    <property type="protein sequence ID" value="BBY15088.1"/>
    <property type="molecule type" value="Genomic_DNA"/>
</dbReference>
<dbReference type="GO" id="GO:0050660">
    <property type="term" value="F:flavin adenine dinucleotide binding"/>
    <property type="evidence" value="ECO:0007669"/>
    <property type="project" value="InterPro"/>
</dbReference>
<keyword evidence="3" id="KW-0274">FAD</keyword>
<dbReference type="AlphaFoldDB" id="A0AAD1MSD3"/>
<evidence type="ECO:0000256" key="2">
    <source>
        <dbReference type="ARBA" id="ARBA00022630"/>
    </source>
</evidence>
<sequence length="433" mass="46213">MKQQLLSAVQRAEASLGSDRIRSPPSRPGAMVFAAAHGDRVVISRREELGVQIAVIGAGAWGLPAAARLAERGHHVILLDRDGVLNEWSSSLGPTRLWRIADPDPLRARLSARAVEAMRRLQSRSGSAVFLRRGLLWRDSESLEPVIENLRALDAGCVEVAAGDVGRYFPGLRPDGRGAVWAADAGIVLAEASLQAQYRLFVRAGGVRAFGRTVTSITVEDNTVRLVLDRGDDALAVDRVVVAAGARAGALLPGLGLEIPLRPYLEQVVHFGAVRDRGATNEFPCLFDGPRASEPGIYAMPSPGLGYKVGMDAPLRVLTEGDRDRAPDPERTQSIRQRVQCDFGAVEPTVLGAQVCSWTDSPDGNFVVDMVGDRVVLACGDCGEGFKFSALMGEILADLAEGRGVDDDVAAWGLARFANGVPVSTGPHLLGRH</sequence>
<dbReference type="Gene3D" id="3.30.9.10">
    <property type="entry name" value="D-Amino Acid Oxidase, subunit A, domain 2"/>
    <property type="match status" value="1"/>
</dbReference>
<evidence type="ECO:0000259" key="5">
    <source>
        <dbReference type="Pfam" id="PF01266"/>
    </source>
</evidence>
<gene>
    <name evidence="6" type="ORF">MLIT_06800</name>
</gene>
<proteinExistence type="predicted"/>
<evidence type="ECO:0000313" key="6">
    <source>
        <dbReference type="EMBL" id="BBY15088.1"/>
    </source>
</evidence>
<feature type="domain" description="FAD dependent oxidoreductase" evidence="5">
    <location>
        <begin position="53"/>
        <end position="399"/>
    </location>
</feature>
<evidence type="ECO:0000256" key="3">
    <source>
        <dbReference type="ARBA" id="ARBA00022827"/>
    </source>
</evidence>
<keyword evidence="7" id="KW-1185">Reference proteome</keyword>
<reference evidence="6 7" key="1">
    <citation type="journal article" date="2019" name="Emerg. Microbes Infect.">
        <title>Comprehensive subspecies identification of 175 nontuberculous mycobacteria species based on 7547 genomic profiles.</title>
        <authorList>
            <person name="Matsumoto Y."/>
            <person name="Kinjo T."/>
            <person name="Motooka D."/>
            <person name="Nabeya D."/>
            <person name="Jung N."/>
            <person name="Uechi K."/>
            <person name="Horii T."/>
            <person name="Iida T."/>
            <person name="Fujita J."/>
            <person name="Nakamura S."/>
        </authorList>
    </citation>
    <scope>NUCLEOTIDE SEQUENCE [LARGE SCALE GENOMIC DNA]</scope>
    <source>
        <strain evidence="6 7">JCM 17423</strain>
    </source>
</reference>
<evidence type="ECO:0000313" key="7">
    <source>
        <dbReference type="Proteomes" id="UP000466607"/>
    </source>
</evidence>
<dbReference type="SUPFAM" id="SSF51905">
    <property type="entry name" value="FAD/NAD(P)-binding domain"/>
    <property type="match status" value="1"/>
</dbReference>
<organism evidence="6 7">
    <name type="scientific">Mycolicibacterium litorale</name>
    <dbReference type="NCBI Taxonomy" id="758802"/>
    <lineage>
        <taxon>Bacteria</taxon>
        <taxon>Bacillati</taxon>
        <taxon>Actinomycetota</taxon>
        <taxon>Actinomycetes</taxon>
        <taxon>Mycobacteriales</taxon>
        <taxon>Mycobacteriaceae</taxon>
        <taxon>Mycolicibacterium</taxon>
    </lineage>
</organism>
<dbReference type="PANTHER" id="PTHR10961">
    <property type="entry name" value="PEROXISOMAL SARCOSINE OXIDASE"/>
    <property type="match status" value="1"/>
</dbReference>
<keyword evidence="4" id="KW-0560">Oxidoreductase</keyword>
<evidence type="ECO:0000256" key="1">
    <source>
        <dbReference type="ARBA" id="ARBA00001974"/>
    </source>
</evidence>
<dbReference type="Proteomes" id="UP000466607">
    <property type="component" value="Chromosome"/>
</dbReference>
<name>A0AAD1MSD3_9MYCO</name>
<dbReference type="InterPro" id="IPR045170">
    <property type="entry name" value="MTOX"/>
</dbReference>
<evidence type="ECO:0000256" key="4">
    <source>
        <dbReference type="ARBA" id="ARBA00023002"/>
    </source>
</evidence>
<keyword evidence="2" id="KW-0285">Flavoprotein</keyword>